<evidence type="ECO:0008006" key="4">
    <source>
        <dbReference type="Google" id="ProtNLM"/>
    </source>
</evidence>
<sequence length="147" mass="16806">MGNVSSEDLLNECWGHQECWGCLATGPCSWCPVSSTCVPNTSPVHILAPISNSDICPLWSERWELRTRPLGCHVSTITFLTFFGSIYGTLLAMGIVVLIMRFMRNEESSQEWWKIWGRYPRKWWRMRKSGVVEENASPESRPLLGQV</sequence>
<dbReference type="AlphaFoldDB" id="A0A5M9KBL0"/>
<keyword evidence="1" id="KW-1133">Transmembrane helix</keyword>
<dbReference type="Proteomes" id="UP000322873">
    <property type="component" value="Unassembled WGS sequence"/>
</dbReference>
<organism evidence="2 3">
    <name type="scientific">Monilinia fructicola</name>
    <name type="common">Brown rot fungus</name>
    <name type="synonym">Ciboria fructicola</name>
    <dbReference type="NCBI Taxonomy" id="38448"/>
    <lineage>
        <taxon>Eukaryota</taxon>
        <taxon>Fungi</taxon>
        <taxon>Dikarya</taxon>
        <taxon>Ascomycota</taxon>
        <taxon>Pezizomycotina</taxon>
        <taxon>Leotiomycetes</taxon>
        <taxon>Helotiales</taxon>
        <taxon>Sclerotiniaceae</taxon>
        <taxon>Monilinia</taxon>
    </lineage>
</organism>
<proteinExistence type="predicted"/>
<dbReference type="EMBL" id="VICG01000001">
    <property type="protein sequence ID" value="KAA8576295.1"/>
    <property type="molecule type" value="Genomic_DNA"/>
</dbReference>
<dbReference type="VEuPathDB" id="FungiDB:MFRU_009g01920"/>
<gene>
    <name evidence="2" type="ORF">EYC84_006435</name>
</gene>
<keyword evidence="1" id="KW-0472">Membrane</keyword>
<feature type="transmembrane region" description="Helical" evidence="1">
    <location>
        <begin position="77"/>
        <end position="100"/>
    </location>
</feature>
<accession>A0A5M9KBL0</accession>
<evidence type="ECO:0000256" key="1">
    <source>
        <dbReference type="SAM" id="Phobius"/>
    </source>
</evidence>
<comment type="caution">
    <text evidence="2">The sequence shown here is derived from an EMBL/GenBank/DDBJ whole genome shotgun (WGS) entry which is preliminary data.</text>
</comment>
<protein>
    <recommendedName>
        <fullName evidence="4">PSI domain-containing protein</fullName>
    </recommendedName>
</protein>
<reference evidence="2 3" key="1">
    <citation type="submission" date="2019-06" db="EMBL/GenBank/DDBJ databases">
        <title>Genome Sequence of the Brown Rot Fungal Pathogen Monilinia fructicola.</title>
        <authorList>
            <person name="De Miccolis Angelini R.M."/>
            <person name="Landi L."/>
            <person name="Abate D."/>
            <person name="Pollastro S."/>
            <person name="Romanazzi G."/>
            <person name="Faretra F."/>
        </authorList>
    </citation>
    <scope>NUCLEOTIDE SEQUENCE [LARGE SCALE GENOMIC DNA]</scope>
    <source>
        <strain evidence="2 3">Mfrc123</strain>
    </source>
</reference>
<evidence type="ECO:0000313" key="2">
    <source>
        <dbReference type="EMBL" id="KAA8576295.1"/>
    </source>
</evidence>
<keyword evidence="3" id="KW-1185">Reference proteome</keyword>
<evidence type="ECO:0000313" key="3">
    <source>
        <dbReference type="Proteomes" id="UP000322873"/>
    </source>
</evidence>
<name>A0A5M9KBL0_MONFR</name>
<keyword evidence="1" id="KW-0812">Transmembrane</keyword>